<feature type="domain" description="EamA" evidence="2">
    <location>
        <begin position="4"/>
        <end position="136"/>
    </location>
</feature>
<feature type="transmembrane region" description="Helical" evidence="1">
    <location>
        <begin position="64"/>
        <end position="82"/>
    </location>
</feature>
<sequence>MWKYYAILSALFAGATAVLAKLGMKGVSGNLATAIRTTVILFISWSIVLAAGEFKDLKTLTKNSLLFLLFSGIATGLSWIFYFKALETGPVSKVVPIDKLSIAIAILLSVVILKESVDLKTILGAGLIIVGTFVLIR</sequence>
<keyword evidence="1" id="KW-1133">Transmembrane helix</keyword>
<evidence type="ECO:0000256" key="1">
    <source>
        <dbReference type="SAM" id="Phobius"/>
    </source>
</evidence>
<protein>
    <submittedName>
        <fullName evidence="3">EamA family transporter</fullName>
    </submittedName>
</protein>
<dbReference type="PANTHER" id="PTHR22911">
    <property type="entry name" value="ACYL-MALONYL CONDENSING ENZYME-RELATED"/>
    <property type="match status" value="1"/>
</dbReference>
<evidence type="ECO:0000313" key="4">
    <source>
        <dbReference type="Proteomes" id="UP001501436"/>
    </source>
</evidence>
<feature type="transmembrane region" description="Helical" evidence="1">
    <location>
        <begin position="119"/>
        <end position="136"/>
    </location>
</feature>
<keyword evidence="1" id="KW-0812">Transmembrane</keyword>
<dbReference type="RefSeq" id="WP_345334076.1">
    <property type="nucleotide sequence ID" value="NZ_BAABJI010000004.1"/>
</dbReference>
<dbReference type="Proteomes" id="UP001501436">
    <property type="component" value="Unassembled WGS sequence"/>
</dbReference>
<reference evidence="4" key="1">
    <citation type="journal article" date="2019" name="Int. J. Syst. Evol. Microbiol.">
        <title>The Global Catalogue of Microorganisms (GCM) 10K type strain sequencing project: providing services to taxonomists for standard genome sequencing and annotation.</title>
        <authorList>
            <consortium name="The Broad Institute Genomics Platform"/>
            <consortium name="The Broad Institute Genome Sequencing Center for Infectious Disease"/>
            <person name="Wu L."/>
            <person name="Ma J."/>
        </authorList>
    </citation>
    <scope>NUCLEOTIDE SEQUENCE [LARGE SCALE GENOMIC DNA]</scope>
    <source>
        <strain evidence="4">JCM 18283</strain>
    </source>
</reference>
<proteinExistence type="predicted"/>
<comment type="caution">
    <text evidence="3">The sequence shown here is derived from an EMBL/GenBank/DDBJ whole genome shotgun (WGS) entry which is preliminary data.</text>
</comment>
<dbReference type="Gene3D" id="1.10.3730.20">
    <property type="match status" value="1"/>
</dbReference>
<dbReference type="InterPro" id="IPR037185">
    <property type="entry name" value="EmrE-like"/>
</dbReference>
<keyword evidence="1" id="KW-0472">Membrane</keyword>
<organism evidence="3 4">
    <name type="scientific">Mucilaginibacter defluvii</name>
    <dbReference type="NCBI Taxonomy" id="1196019"/>
    <lineage>
        <taxon>Bacteria</taxon>
        <taxon>Pseudomonadati</taxon>
        <taxon>Bacteroidota</taxon>
        <taxon>Sphingobacteriia</taxon>
        <taxon>Sphingobacteriales</taxon>
        <taxon>Sphingobacteriaceae</taxon>
        <taxon>Mucilaginibacter</taxon>
    </lineage>
</organism>
<dbReference type="EMBL" id="BAABJI010000004">
    <property type="protein sequence ID" value="GAA4930229.1"/>
    <property type="molecule type" value="Genomic_DNA"/>
</dbReference>
<accession>A0ABP9G6P8</accession>
<dbReference type="PANTHER" id="PTHR22911:SF137">
    <property type="entry name" value="SOLUTE CARRIER FAMILY 35 MEMBER G2-RELATED"/>
    <property type="match status" value="1"/>
</dbReference>
<keyword evidence="4" id="KW-1185">Reference proteome</keyword>
<dbReference type="InterPro" id="IPR000620">
    <property type="entry name" value="EamA_dom"/>
</dbReference>
<evidence type="ECO:0000313" key="3">
    <source>
        <dbReference type="EMBL" id="GAA4930229.1"/>
    </source>
</evidence>
<gene>
    <name evidence="3" type="ORF">GCM10023313_38820</name>
</gene>
<dbReference type="Pfam" id="PF00892">
    <property type="entry name" value="EamA"/>
    <property type="match status" value="1"/>
</dbReference>
<name>A0ABP9G6P8_9SPHI</name>
<evidence type="ECO:0000259" key="2">
    <source>
        <dbReference type="Pfam" id="PF00892"/>
    </source>
</evidence>
<feature type="transmembrane region" description="Helical" evidence="1">
    <location>
        <begin position="30"/>
        <end position="52"/>
    </location>
</feature>
<dbReference type="SUPFAM" id="SSF103481">
    <property type="entry name" value="Multidrug resistance efflux transporter EmrE"/>
    <property type="match status" value="1"/>
</dbReference>